<keyword evidence="1" id="KW-0472">Membrane</keyword>
<evidence type="ECO:0000256" key="1">
    <source>
        <dbReference type="SAM" id="Phobius"/>
    </source>
</evidence>
<feature type="transmembrane region" description="Helical" evidence="1">
    <location>
        <begin position="197"/>
        <end position="215"/>
    </location>
</feature>
<dbReference type="Pfam" id="PF07907">
    <property type="entry name" value="YibE_F"/>
    <property type="match status" value="1"/>
</dbReference>
<organism evidence="2 3">
    <name type="scientific">Paramicrobacterium chengjingii</name>
    <dbReference type="NCBI Taxonomy" id="2769067"/>
    <lineage>
        <taxon>Bacteria</taxon>
        <taxon>Bacillati</taxon>
        <taxon>Actinomycetota</taxon>
        <taxon>Actinomycetes</taxon>
        <taxon>Micrococcales</taxon>
        <taxon>Microbacteriaceae</taxon>
        <taxon>Paramicrobacterium</taxon>
    </lineage>
</organism>
<feature type="transmembrane region" description="Helical" evidence="1">
    <location>
        <begin position="146"/>
        <end position="164"/>
    </location>
</feature>
<feature type="transmembrane region" description="Helical" evidence="1">
    <location>
        <begin position="227"/>
        <end position="249"/>
    </location>
</feature>
<feature type="transmembrane region" description="Helical" evidence="1">
    <location>
        <begin position="171"/>
        <end position="191"/>
    </location>
</feature>
<keyword evidence="3" id="KW-1185">Reference proteome</keyword>
<proteinExistence type="predicted"/>
<evidence type="ECO:0000313" key="3">
    <source>
        <dbReference type="Proteomes" id="UP000662814"/>
    </source>
</evidence>
<name>A0ABX6YKU4_9MICO</name>
<feature type="transmembrane region" description="Helical" evidence="1">
    <location>
        <begin position="368"/>
        <end position="390"/>
    </location>
</feature>
<feature type="transmembrane region" description="Helical" evidence="1">
    <location>
        <begin position="327"/>
        <end position="348"/>
    </location>
</feature>
<dbReference type="PANTHER" id="PTHR41771:SF1">
    <property type="entry name" value="MEMBRANE PROTEIN"/>
    <property type="match status" value="1"/>
</dbReference>
<dbReference type="EMBL" id="CP061169">
    <property type="protein sequence ID" value="QPZ39372.1"/>
    <property type="molecule type" value="Genomic_DNA"/>
</dbReference>
<feature type="transmembrane region" description="Helical" evidence="1">
    <location>
        <begin position="20"/>
        <end position="40"/>
    </location>
</feature>
<protein>
    <submittedName>
        <fullName evidence="2">YibE/F family protein</fullName>
    </submittedName>
</protein>
<reference evidence="2 3" key="1">
    <citation type="submission" date="2020-12" db="EMBL/GenBank/DDBJ databases">
        <title>Microbacterium sp. HY060.</title>
        <authorList>
            <person name="Zhou J."/>
        </authorList>
    </citation>
    <scope>NUCLEOTIDE SEQUENCE [LARGE SCALE GENOMIC DNA]</scope>
    <source>
        <strain evidence="2 3">HY60</strain>
    </source>
</reference>
<dbReference type="InterPro" id="IPR012507">
    <property type="entry name" value="YibE_F"/>
</dbReference>
<accession>A0ABX6YKU4</accession>
<dbReference type="Proteomes" id="UP000662814">
    <property type="component" value="Chromosome"/>
</dbReference>
<keyword evidence="1" id="KW-0812">Transmembrane</keyword>
<evidence type="ECO:0000313" key="2">
    <source>
        <dbReference type="EMBL" id="QPZ39372.1"/>
    </source>
</evidence>
<dbReference type="RefSeq" id="WP_166988705.1">
    <property type="nucleotide sequence ID" value="NZ_CP061169.1"/>
</dbReference>
<feature type="transmembrane region" description="Helical" evidence="1">
    <location>
        <begin position="269"/>
        <end position="290"/>
    </location>
</feature>
<keyword evidence="1" id="KW-1133">Transmembrane helix</keyword>
<dbReference type="PANTHER" id="PTHR41771">
    <property type="entry name" value="MEMBRANE PROTEIN-RELATED"/>
    <property type="match status" value="1"/>
</dbReference>
<sequence length="406" mass="43346">MGHSHGTVRSDSPRPRLARILTIIVLAVAAAVAVGMFALWPQPGAIPQQEGPYEGDGVSLVDASVAVVTEFDCQDDQGERSAMAGIEGPCARVISHLSDGKRATFEIDPSTYASTGMESGDNVRLIRLEATEAEPVNYAFYDYQRTFQLVVIVIALVIIVALVGTWRGIRALVGVAIAIGVLAVFIFPAMLTGKPPILVAIIGATAIMLIVLYLAHGVSVRTTAALFGALFGIVFTAIAGVITTDWAHLTGTGSEEGWMLFSSVPEVNMSAIVSATIVIAGLGVLNDITITQVSAVWEMRALSPNASRRQIFTAAMRIGRDHVASSIYTLVFAYAGSVMMMLLLVYTYPQNIIDLLTTERVSQEIVRTLVGTAGLILAMPVTTLFAIALAPREQELEQEKPRHAHA</sequence>
<gene>
    <name evidence="2" type="ORF">HCR76_04735</name>
</gene>